<dbReference type="AlphaFoldDB" id="A0AAD7MZ05"/>
<accession>A0AAD7MZ05</accession>
<evidence type="ECO:0000313" key="3">
    <source>
        <dbReference type="Proteomes" id="UP001215280"/>
    </source>
</evidence>
<evidence type="ECO:0000313" key="2">
    <source>
        <dbReference type="EMBL" id="KAJ7738665.1"/>
    </source>
</evidence>
<feature type="domain" description="CHAT" evidence="1">
    <location>
        <begin position="114"/>
        <end position="274"/>
    </location>
</feature>
<dbReference type="Proteomes" id="UP001215280">
    <property type="component" value="Unassembled WGS sequence"/>
</dbReference>
<gene>
    <name evidence="2" type="ORF">DFH07DRAFT_984054</name>
</gene>
<sequence length="276" mass="30735">ELLQEIRKQSGHEYFQLPRPYNILCRASQEGPVVILNGHEDGCDGIIIPHPTSEPVHVALPNVTLALLIAHQRDLAQLLSHCNVRTRGDSVSTRLFGNQEGFKSRKTEECFSDLLTWIWVNIVDPVYRVLASHGIHSGRLWWLPTGSFAGLPLHACPPTDQFIHSYTATLGSLLDTQAKKRASVPYKVGVVGVTHTGPGNMNYLKGVEQEVKRISSVIEDHHLECLEGEQTTPDAVKNQLQNCSWVHLACHGIQDLKEPIKSHLLLYDGVLELESI</sequence>
<protein>
    <recommendedName>
        <fullName evidence="1">CHAT domain-containing protein</fullName>
    </recommendedName>
</protein>
<comment type="caution">
    <text evidence="2">The sequence shown here is derived from an EMBL/GenBank/DDBJ whole genome shotgun (WGS) entry which is preliminary data.</text>
</comment>
<keyword evidence="3" id="KW-1185">Reference proteome</keyword>
<reference evidence="2" key="1">
    <citation type="submission" date="2023-03" db="EMBL/GenBank/DDBJ databases">
        <title>Massive genome expansion in bonnet fungi (Mycena s.s.) driven by repeated elements and novel gene families across ecological guilds.</title>
        <authorList>
            <consortium name="Lawrence Berkeley National Laboratory"/>
            <person name="Harder C.B."/>
            <person name="Miyauchi S."/>
            <person name="Viragh M."/>
            <person name="Kuo A."/>
            <person name="Thoen E."/>
            <person name="Andreopoulos B."/>
            <person name="Lu D."/>
            <person name="Skrede I."/>
            <person name="Drula E."/>
            <person name="Henrissat B."/>
            <person name="Morin E."/>
            <person name="Kohler A."/>
            <person name="Barry K."/>
            <person name="LaButti K."/>
            <person name="Morin E."/>
            <person name="Salamov A."/>
            <person name="Lipzen A."/>
            <person name="Mereny Z."/>
            <person name="Hegedus B."/>
            <person name="Baldrian P."/>
            <person name="Stursova M."/>
            <person name="Weitz H."/>
            <person name="Taylor A."/>
            <person name="Grigoriev I.V."/>
            <person name="Nagy L.G."/>
            <person name="Martin F."/>
            <person name="Kauserud H."/>
        </authorList>
    </citation>
    <scope>NUCLEOTIDE SEQUENCE</scope>
    <source>
        <strain evidence="2">CBHHK188m</strain>
    </source>
</reference>
<dbReference type="EMBL" id="JARJLG010000136">
    <property type="protein sequence ID" value="KAJ7738665.1"/>
    <property type="molecule type" value="Genomic_DNA"/>
</dbReference>
<dbReference type="Pfam" id="PF12770">
    <property type="entry name" value="CHAT"/>
    <property type="match status" value="1"/>
</dbReference>
<dbReference type="InterPro" id="IPR024983">
    <property type="entry name" value="CHAT_dom"/>
</dbReference>
<feature type="non-terminal residue" evidence="2">
    <location>
        <position position="276"/>
    </location>
</feature>
<proteinExistence type="predicted"/>
<name>A0AAD7MZ05_9AGAR</name>
<organism evidence="2 3">
    <name type="scientific">Mycena maculata</name>
    <dbReference type="NCBI Taxonomy" id="230809"/>
    <lineage>
        <taxon>Eukaryota</taxon>
        <taxon>Fungi</taxon>
        <taxon>Dikarya</taxon>
        <taxon>Basidiomycota</taxon>
        <taxon>Agaricomycotina</taxon>
        <taxon>Agaricomycetes</taxon>
        <taxon>Agaricomycetidae</taxon>
        <taxon>Agaricales</taxon>
        <taxon>Marasmiineae</taxon>
        <taxon>Mycenaceae</taxon>
        <taxon>Mycena</taxon>
    </lineage>
</organism>
<feature type="non-terminal residue" evidence="2">
    <location>
        <position position="1"/>
    </location>
</feature>
<evidence type="ECO:0000259" key="1">
    <source>
        <dbReference type="Pfam" id="PF12770"/>
    </source>
</evidence>